<dbReference type="Pfam" id="PF00534">
    <property type="entry name" value="Glycos_transf_1"/>
    <property type="match status" value="1"/>
</dbReference>
<evidence type="ECO:0000313" key="3">
    <source>
        <dbReference type="EMBL" id="MET3525960.1"/>
    </source>
</evidence>
<dbReference type="InterPro" id="IPR028098">
    <property type="entry name" value="Glyco_trans_4-like_N"/>
</dbReference>
<dbReference type="Proteomes" id="UP001549110">
    <property type="component" value="Unassembled WGS sequence"/>
</dbReference>
<feature type="domain" description="Glycosyl transferase family 1" evidence="1">
    <location>
        <begin position="198"/>
        <end position="357"/>
    </location>
</feature>
<comment type="caution">
    <text evidence="3">The sequence shown here is derived from an EMBL/GenBank/DDBJ whole genome shotgun (WGS) entry which is preliminary data.</text>
</comment>
<dbReference type="Gene3D" id="3.40.50.2000">
    <property type="entry name" value="Glycogen Phosphorylase B"/>
    <property type="match status" value="2"/>
</dbReference>
<dbReference type="PANTHER" id="PTHR45947:SF3">
    <property type="entry name" value="SULFOQUINOVOSYL TRANSFERASE SQD2"/>
    <property type="match status" value="1"/>
</dbReference>
<dbReference type="InterPro" id="IPR001296">
    <property type="entry name" value="Glyco_trans_1"/>
</dbReference>
<reference evidence="3 4" key="1">
    <citation type="submission" date="2024-06" db="EMBL/GenBank/DDBJ databases">
        <title>Genomic Encyclopedia of Type Strains, Phase IV (KMG-IV): sequencing the most valuable type-strain genomes for metagenomic binning, comparative biology and taxonomic classification.</title>
        <authorList>
            <person name="Goeker M."/>
        </authorList>
    </citation>
    <scope>NUCLEOTIDE SEQUENCE [LARGE SCALE GENOMIC DNA]</scope>
    <source>
        <strain evidence="3 4">DSM 17809</strain>
    </source>
</reference>
<protein>
    <submittedName>
        <fullName evidence="3">Glycosyltransferase involved in cell wall biosynthesis</fullName>
    </submittedName>
</protein>
<dbReference type="CDD" id="cd03819">
    <property type="entry name" value="GT4_WavL-like"/>
    <property type="match status" value="1"/>
</dbReference>
<feature type="domain" description="Glycosyltransferase subfamily 4-like N-terminal" evidence="2">
    <location>
        <begin position="19"/>
        <end position="174"/>
    </location>
</feature>
<accession>A0ABV2EG05</accession>
<dbReference type="Pfam" id="PF13439">
    <property type="entry name" value="Glyco_transf_4"/>
    <property type="match status" value="1"/>
</dbReference>
<dbReference type="InterPro" id="IPR050194">
    <property type="entry name" value="Glycosyltransferase_grp1"/>
</dbReference>
<keyword evidence="4" id="KW-1185">Reference proteome</keyword>
<name>A0ABV2EG05_9CAUL</name>
<organism evidence="3 4">
    <name type="scientific">Phenylobacterium koreense</name>
    <dbReference type="NCBI Taxonomy" id="266125"/>
    <lineage>
        <taxon>Bacteria</taxon>
        <taxon>Pseudomonadati</taxon>
        <taxon>Pseudomonadota</taxon>
        <taxon>Alphaproteobacteria</taxon>
        <taxon>Caulobacterales</taxon>
        <taxon>Caulobacteraceae</taxon>
        <taxon>Phenylobacterium</taxon>
    </lineage>
</organism>
<dbReference type="EMBL" id="JBEPLU010000001">
    <property type="protein sequence ID" value="MET3525960.1"/>
    <property type="molecule type" value="Genomic_DNA"/>
</dbReference>
<proteinExistence type="predicted"/>
<evidence type="ECO:0000259" key="1">
    <source>
        <dbReference type="Pfam" id="PF00534"/>
    </source>
</evidence>
<dbReference type="RefSeq" id="WP_331930902.1">
    <property type="nucleotide sequence ID" value="NZ_JBEPLU010000001.1"/>
</dbReference>
<gene>
    <name evidence="3" type="ORF">ABID41_001055</name>
</gene>
<evidence type="ECO:0000259" key="2">
    <source>
        <dbReference type="Pfam" id="PF13439"/>
    </source>
</evidence>
<evidence type="ECO:0000313" key="4">
    <source>
        <dbReference type="Proteomes" id="UP001549110"/>
    </source>
</evidence>
<dbReference type="SUPFAM" id="SSF53756">
    <property type="entry name" value="UDP-Glycosyltransferase/glycogen phosphorylase"/>
    <property type="match status" value="1"/>
</dbReference>
<dbReference type="PANTHER" id="PTHR45947">
    <property type="entry name" value="SULFOQUINOVOSYL TRANSFERASE SQD2"/>
    <property type="match status" value="1"/>
</dbReference>
<sequence>MTLPPDFTLLQVVPELDTGGAEQTTIDIADAVVRAGGKALVATRGGRMTARLEADGGRLAQMPVQTKNPLVMLGNAARLADLIRREKVSIVHARSRAPAFSALWAAQATKTPFVATYHGVYGAKNSLKRWYNAVMTRGDLVIANSDYTRDHVLAEHRIDPARIVSIPRGVDLERFNPSWVAPERVDQLRAAWGVDPKDRRVKLLLAGRLTRIKGHLLAIEAARRMNRDDFLILFVGDDQGRTDYRQEVEAAIAAAGLDEQIRLVGHCDDMPAAYQICDLAMLPSTKPEAFGRTAVEPQVMGKPVLASNHGGTTETVIHGETGWLVKVDDADAWAAAMTKAVELGPARLAAMGQAAANRARRLYSVEAMCEATLEAYARVLATRRGEQLG</sequence>